<keyword evidence="3" id="KW-1185">Reference proteome</keyword>
<gene>
    <name evidence="2" type="ORF">HNQ08_005582</name>
</gene>
<accession>A0A7W8K2M4</accession>
<dbReference type="AlphaFoldDB" id="A0A7W8K2M4"/>
<evidence type="ECO:0000313" key="3">
    <source>
        <dbReference type="Proteomes" id="UP000552709"/>
    </source>
</evidence>
<evidence type="ECO:0000256" key="1">
    <source>
        <dbReference type="SAM" id="MobiDB-lite"/>
    </source>
</evidence>
<dbReference type="EMBL" id="JACHFL010000045">
    <property type="protein sequence ID" value="MBB5366453.1"/>
    <property type="molecule type" value="Genomic_DNA"/>
</dbReference>
<sequence>MRRPLPIVGESEFDPGPGDHPVNIQHHSDDGLLPSRFSLTCGVPPLVEFIYPGVPSPGLNPVFQQGGQWGHQGADGITQILSKEHHAPVIVKPLWHELPHCGIHHGDQAVWCVETVGPPAQPVQECFGLLVGDKILISRDLRPGFQEGRQIPECGSKAGKGHPGRTIAACSSVLRVVQSWSTMNVASSIFPSAEWGRVQTFTLLEQSYRQVLKEKVM</sequence>
<evidence type="ECO:0000313" key="2">
    <source>
        <dbReference type="EMBL" id="MBB5366453.1"/>
    </source>
</evidence>
<proteinExistence type="predicted"/>
<name>A0A7W8K2M4_9DEIO</name>
<protein>
    <submittedName>
        <fullName evidence="2">Uncharacterized protein</fullName>
    </submittedName>
</protein>
<comment type="caution">
    <text evidence="2">The sequence shown here is derived from an EMBL/GenBank/DDBJ whole genome shotgun (WGS) entry which is preliminary data.</text>
</comment>
<organism evidence="2 3">
    <name type="scientific">Deinococcus humi</name>
    <dbReference type="NCBI Taxonomy" id="662880"/>
    <lineage>
        <taxon>Bacteria</taxon>
        <taxon>Thermotogati</taxon>
        <taxon>Deinococcota</taxon>
        <taxon>Deinococci</taxon>
        <taxon>Deinococcales</taxon>
        <taxon>Deinococcaceae</taxon>
        <taxon>Deinococcus</taxon>
    </lineage>
</organism>
<reference evidence="2 3" key="1">
    <citation type="submission" date="2020-08" db="EMBL/GenBank/DDBJ databases">
        <title>Genomic Encyclopedia of Type Strains, Phase IV (KMG-IV): sequencing the most valuable type-strain genomes for metagenomic binning, comparative biology and taxonomic classification.</title>
        <authorList>
            <person name="Goeker M."/>
        </authorList>
    </citation>
    <scope>NUCLEOTIDE SEQUENCE [LARGE SCALE GENOMIC DNA]</scope>
    <source>
        <strain evidence="2 3">DSM 27939</strain>
    </source>
</reference>
<dbReference type="Proteomes" id="UP000552709">
    <property type="component" value="Unassembled WGS sequence"/>
</dbReference>
<feature type="region of interest" description="Disordered" evidence="1">
    <location>
        <begin position="1"/>
        <end position="26"/>
    </location>
</feature>